<comment type="caution">
    <text evidence="2">The sequence shown here is derived from an EMBL/GenBank/DDBJ whole genome shotgun (WGS) entry which is preliminary data.</text>
</comment>
<feature type="region of interest" description="Disordered" evidence="1">
    <location>
        <begin position="46"/>
        <end position="97"/>
    </location>
</feature>
<evidence type="ECO:0000313" key="3">
    <source>
        <dbReference type="Proteomes" id="UP000326396"/>
    </source>
</evidence>
<name>A0A5N6PKV4_9ASTR</name>
<feature type="region of interest" description="Disordered" evidence="1">
    <location>
        <begin position="113"/>
        <end position="142"/>
    </location>
</feature>
<reference evidence="2 3" key="1">
    <citation type="submission" date="2019-05" db="EMBL/GenBank/DDBJ databases">
        <title>Mikania micrantha, genome provides insights into the molecular mechanism of rapid growth.</title>
        <authorList>
            <person name="Liu B."/>
        </authorList>
    </citation>
    <scope>NUCLEOTIDE SEQUENCE [LARGE SCALE GENOMIC DNA]</scope>
    <source>
        <strain evidence="2">NLD-2019</strain>
        <tissue evidence="2">Leaf</tissue>
    </source>
</reference>
<proteinExistence type="predicted"/>
<dbReference type="Proteomes" id="UP000326396">
    <property type="component" value="Linkage Group LG12"/>
</dbReference>
<accession>A0A5N6PKV4</accession>
<protein>
    <submittedName>
        <fullName evidence="2">Uncharacterized protein</fullName>
    </submittedName>
</protein>
<evidence type="ECO:0000256" key="1">
    <source>
        <dbReference type="SAM" id="MobiDB-lite"/>
    </source>
</evidence>
<gene>
    <name evidence="2" type="ORF">E3N88_09292</name>
</gene>
<sequence>MPAVCGPHLQTSFADEVDQTPARRAFGGVCFLINLKTLPNPTVGLFPVDSAPPPTPPSTSAPPQPPLISKPRVRSPMAASDDFSAQPLHLRRRRRGQRRWEVGGVALAVGMSARKKKRLWKEEEVGRPQEEFGPRLRQEEAA</sequence>
<dbReference type="EMBL" id="SZYD01000004">
    <property type="protein sequence ID" value="KAD6454586.1"/>
    <property type="molecule type" value="Genomic_DNA"/>
</dbReference>
<feature type="compositionally biased region" description="Pro residues" evidence="1">
    <location>
        <begin position="50"/>
        <end position="68"/>
    </location>
</feature>
<evidence type="ECO:0000313" key="2">
    <source>
        <dbReference type="EMBL" id="KAD6454586.1"/>
    </source>
</evidence>
<keyword evidence="3" id="KW-1185">Reference proteome</keyword>
<feature type="compositionally biased region" description="Basic and acidic residues" evidence="1">
    <location>
        <begin position="120"/>
        <end position="142"/>
    </location>
</feature>
<organism evidence="2 3">
    <name type="scientific">Mikania micrantha</name>
    <name type="common">bitter vine</name>
    <dbReference type="NCBI Taxonomy" id="192012"/>
    <lineage>
        <taxon>Eukaryota</taxon>
        <taxon>Viridiplantae</taxon>
        <taxon>Streptophyta</taxon>
        <taxon>Embryophyta</taxon>
        <taxon>Tracheophyta</taxon>
        <taxon>Spermatophyta</taxon>
        <taxon>Magnoliopsida</taxon>
        <taxon>eudicotyledons</taxon>
        <taxon>Gunneridae</taxon>
        <taxon>Pentapetalae</taxon>
        <taxon>asterids</taxon>
        <taxon>campanulids</taxon>
        <taxon>Asterales</taxon>
        <taxon>Asteraceae</taxon>
        <taxon>Asteroideae</taxon>
        <taxon>Heliantheae alliance</taxon>
        <taxon>Eupatorieae</taxon>
        <taxon>Mikania</taxon>
    </lineage>
</organism>
<dbReference type="AlphaFoldDB" id="A0A5N6PKV4"/>